<dbReference type="OrthoDB" id="10340227at2759"/>
<dbReference type="RefSeq" id="XP_013438508.1">
    <property type="nucleotide sequence ID" value="XM_013583054.1"/>
</dbReference>
<organism evidence="4 5">
    <name type="scientific">Eimeria necatrix</name>
    <dbReference type="NCBI Taxonomy" id="51315"/>
    <lineage>
        <taxon>Eukaryota</taxon>
        <taxon>Sar</taxon>
        <taxon>Alveolata</taxon>
        <taxon>Apicomplexa</taxon>
        <taxon>Conoidasida</taxon>
        <taxon>Coccidia</taxon>
        <taxon>Eucoccidiorida</taxon>
        <taxon>Eimeriorina</taxon>
        <taxon>Eimeriidae</taxon>
        <taxon>Eimeria</taxon>
    </lineage>
</organism>
<reference evidence="4" key="1">
    <citation type="submission" date="2013-10" db="EMBL/GenBank/DDBJ databases">
        <title>Genomic analysis of the causative agents of coccidiosis in chickens.</title>
        <authorList>
            <person name="Reid A.J."/>
            <person name="Blake D."/>
            <person name="Billington K."/>
            <person name="Browne H."/>
            <person name="Dunn M."/>
            <person name="Hung S."/>
            <person name="Kawahara F."/>
            <person name="Miranda-Saavedra D."/>
            <person name="Mourier T."/>
            <person name="Nagra H."/>
            <person name="Otto T.D."/>
            <person name="Rawlings N."/>
            <person name="Sanchez A."/>
            <person name="Sanders M."/>
            <person name="Subramaniam C."/>
            <person name="Tay Y."/>
            <person name="Dear P."/>
            <person name="Doerig C."/>
            <person name="Gruber A."/>
            <person name="Parkinson J."/>
            <person name="Shirley M."/>
            <person name="Wan K.L."/>
            <person name="Berriman M."/>
            <person name="Tomley F."/>
            <person name="Pain A."/>
        </authorList>
    </citation>
    <scope>NUCLEOTIDE SEQUENCE [LARGE SCALE GENOMIC DNA]</scope>
    <source>
        <strain evidence="4">Houghton</strain>
    </source>
</reference>
<feature type="transmembrane region" description="Helical" evidence="3">
    <location>
        <begin position="57"/>
        <end position="77"/>
    </location>
</feature>
<feature type="compositionally biased region" description="Basic and acidic residues" evidence="2">
    <location>
        <begin position="120"/>
        <end position="129"/>
    </location>
</feature>
<keyword evidence="3" id="KW-0812">Transmembrane</keyword>
<dbReference type="EMBL" id="HG725852">
    <property type="protein sequence ID" value="CDJ70042.1"/>
    <property type="molecule type" value="Genomic_DNA"/>
</dbReference>
<protein>
    <submittedName>
        <fullName evidence="4">Uncharacterized protein</fullName>
    </submittedName>
</protein>
<reference evidence="4" key="2">
    <citation type="submission" date="2013-10" db="EMBL/GenBank/DDBJ databases">
        <authorList>
            <person name="Aslett M."/>
        </authorList>
    </citation>
    <scope>NUCLEOTIDE SEQUENCE [LARGE SCALE GENOMIC DNA]</scope>
    <source>
        <strain evidence="4">Houghton</strain>
    </source>
</reference>
<gene>
    <name evidence="4" type="ORF">ENH_00077180</name>
</gene>
<dbReference type="VEuPathDB" id="ToxoDB:ENH_00077180"/>
<feature type="compositionally biased region" description="Low complexity" evidence="2">
    <location>
        <begin position="130"/>
        <end position="141"/>
    </location>
</feature>
<keyword evidence="3" id="KW-0472">Membrane</keyword>
<evidence type="ECO:0000256" key="1">
    <source>
        <dbReference type="SAM" id="Coils"/>
    </source>
</evidence>
<feature type="region of interest" description="Disordered" evidence="2">
    <location>
        <begin position="1"/>
        <end position="56"/>
    </location>
</feature>
<proteinExistence type="predicted"/>
<name>U6N1H7_9EIME</name>
<feature type="compositionally biased region" description="Polar residues" evidence="2">
    <location>
        <begin position="36"/>
        <end position="46"/>
    </location>
</feature>
<dbReference type="AlphaFoldDB" id="U6N1H7"/>
<keyword evidence="5" id="KW-1185">Reference proteome</keyword>
<evidence type="ECO:0000256" key="2">
    <source>
        <dbReference type="SAM" id="MobiDB-lite"/>
    </source>
</evidence>
<keyword evidence="3" id="KW-1133">Transmembrane helix</keyword>
<feature type="region of interest" description="Disordered" evidence="2">
    <location>
        <begin position="105"/>
        <end position="141"/>
    </location>
</feature>
<evidence type="ECO:0000313" key="5">
    <source>
        <dbReference type="Proteomes" id="UP000030754"/>
    </source>
</evidence>
<evidence type="ECO:0000256" key="3">
    <source>
        <dbReference type="SAM" id="Phobius"/>
    </source>
</evidence>
<evidence type="ECO:0000313" key="4">
    <source>
        <dbReference type="EMBL" id="CDJ70042.1"/>
    </source>
</evidence>
<sequence length="675" mass="74245">MMPWTNSLHEDDLQSFENNTEDGAPPSSTEDEKEATLTTESSQVQSAPPPRKTGSKVGAGLAVLLLVAMGALAGAAVHPAAREKGLLGKAPQPLHPPGELQSLAEAKKEEERPGAQVGRKPGERPREGSAKAAQKLKAPKPVVTAEERALLQAKLKKMQELSTAAEGLACAIQTQKAEKVADEVESHVKKAEALINKPGREDSVEKCFRKALKQLQSLDLMALGRGESLAASAAKLPEFPTLWEAISDIIQYISPTGMLDHEDTLHRLLIMFNSMSSASVEMRKYFEQTNEAFLSRKRFESENDGAFLTENTENIYFMDSFIESEKKFCVLGGKLKECIYDGLRAKGLKALEDQLLPLQEDFTNTQIRLEMAKNKYNAGDEVSHETESSLRSAEAKFEEAHDLIIKLRDQVEMVERKSHQEAFEAYQVAQEMAAKARALVNDLKSVADSLEGLSGDPESLSKETLKGMAKHIHDACIFESDAATRFLESVRCRAARGVYVGNQSLTEMFHVLQAEVFDEVLSQMRSIKSKVGTIVSQSWAAFHQSQAANDSAAALDAMKTLTKVLAQLVNAKAEARLLVLDSKLLDLLEEDMELLQKASNYARVREFPNQSRVAELMEFYDADFENANTAAVEAKTISGVTRGMVKMRMAMIALYRTITAQSMGLQIDEGQATLS</sequence>
<feature type="coiled-coil region" evidence="1">
    <location>
        <begin position="390"/>
        <end position="417"/>
    </location>
</feature>
<dbReference type="Proteomes" id="UP000030754">
    <property type="component" value="Unassembled WGS sequence"/>
</dbReference>
<keyword evidence="1" id="KW-0175">Coiled coil</keyword>
<accession>U6N1H7</accession>
<dbReference type="GeneID" id="25477848"/>